<dbReference type="InterPro" id="IPR052929">
    <property type="entry name" value="RNase_H-like_EbsB-rel"/>
</dbReference>
<dbReference type="AlphaFoldDB" id="A0A7J9MB68"/>
<evidence type="ECO:0000259" key="1">
    <source>
        <dbReference type="Pfam" id="PF13456"/>
    </source>
</evidence>
<evidence type="ECO:0000313" key="2">
    <source>
        <dbReference type="EMBL" id="MBA0867669.1"/>
    </source>
</evidence>
<sequence>MVEDINMLLERLNFSEEESIRLVSSNMSSTNGKGYEAWAVGKIMSDEKVNRDTMYRVLKSLSFTKKDVNFVSLKEGVILAKFGIIEGRTRILNLSLIGYFINPKTVDKPSFTWSSIAEATKVIIDGFGWQGFRQDCPRCGAEKATLIQALKDCPTTRTILSIGGLDNWLLTKECNCCIDWLEDVMRVLGKRATADFIATLWNSWNNRNNYILWKGRGCVYFWERAKPLSRDFCIYNLVNDRIIPACKKLEKPPRGYAKINFDAAINNNKTGYGFIIRNEDGFAISGGGGFKEETLSAEWDKLYAFEESLDVARSLNISKVVFNTDSASLVNRMKKHGRGASMKFKK</sequence>
<dbReference type="EMBL" id="JABFAF010000010">
    <property type="protein sequence ID" value="MBA0867669.1"/>
    <property type="molecule type" value="Genomic_DNA"/>
</dbReference>
<dbReference type="SUPFAM" id="SSF53098">
    <property type="entry name" value="Ribonuclease H-like"/>
    <property type="match status" value="1"/>
</dbReference>
<dbReference type="InterPro" id="IPR036397">
    <property type="entry name" value="RNaseH_sf"/>
</dbReference>
<dbReference type="Gene3D" id="3.30.420.10">
    <property type="entry name" value="Ribonuclease H-like superfamily/Ribonuclease H"/>
    <property type="match status" value="1"/>
</dbReference>
<dbReference type="Pfam" id="PF13456">
    <property type="entry name" value="RVT_3"/>
    <property type="match status" value="1"/>
</dbReference>
<dbReference type="OrthoDB" id="1000288at2759"/>
<evidence type="ECO:0000313" key="3">
    <source>
        <dbReference type="Proteomes" id="UP000593576"/>
    </source>
</evidence>
<dbReference type="InterPro" id="IPR002156">
    <property type="entry name" value="RNaseH_domain"/>
</dbReference>
<feature type="domain" description="RNase H type-1" evidence="1">
    <location>
        <begin position="260"/>
        <end position="335"/>
    </location>
</feature>
<dbReference type="InterPro" id="IPR012337">
    <property type="entry name" value="RNaseH-like_sf"/>
</dbReference>
<keyword evidence="3" id="KW-1185">Reference proteome</keyword>
<dbReference type="PANTHER" id="PTHR47074:SF48">
    <property type="entry name" value="POLYNUCLEOTIDYL TRANSFERASE, RIBONUCLEASE H-LIKE SUPERFAMILY PROTEIN"/>
    <property type="match status" value="1"/>
</dbReference>
<dbReference type="PANTHER" id="PTHR47074">
    <property type="entry name" value="BNAC02G40300D PROTEIN"/>
    <property type="match status" value="1"/>
</dbReference>
<dbReference type="GO" id="GO:0004523">
    <property type="term" value="F:RNA-DNA hybrid ribonuclease activity"/>
    <property type="evidence" value="ECO:0007669"/>
    <property type="project" value="InterPro"/>
</dbReference>
<dbReference type="Proteomes" id="UP000593576">
    <property type="component" value="Unassembled WGS sequence"/>
</dbReference>
<organism evidence="2 3">
    <name type="scientific">Gossypium schwendimanii</name>
    <name type="common">Cotton</name>
    <dbReference type="NCBI Taxonomy" id="34291"/>
    <lineage>
        <taxon>Eukaryota</taxon>
        <taxon>Viridiplantae</taxon>
        <taxon>Streptophyta</taxon>
        <taxon>Embryophyta</taxon>
        <taxon>Tracheophyta</taxon>
        <taxon>Spermatophyta</taxon>
        <taxon>Magnoliopsida</taxon>
        <taxon>eudicotyledons</taxon>
        <taxon>Gunneridae</taxon>
        <taxon>Pentapetalae</taxon>
        <taxon>rosids</taxon>
        <taxon>malvids</taxon>
        <taxon>Malvales</taxon>
        <taxon>Malvaceae</taxon>
        <taxon>Malvoideae</taxon>
        <taxon>Gossypium</taxon>
    </lineage>
</organism>
<reference evidence="2 3" key="1">
    <citation type="journal article" date="2019" name="Genome Biol. Evol.">
        <title>Insights into the evolution of the New World diploid cottons (Gossypium, subgenus Houzingenia) based on genome sequencing.</title>
        <authorList>
            <person name="Grover C.E."/>
            <person name="Arick M.A. 2nd"/>
            <person name="Thrash A."/>
            <person name="Conover J.L."/>
            <person name="Sanders W.S."/>
            <person name="Peterson D.G."/>
            <person name="Frelichowski J.E."/>
            <person name="Scheffler J.A."/>
            <person name="Scheffler B.E."/>
            <person name="Wendel J.F."/>
        </authorList>
    </citation>
    <scope>NUCLEOTIDE SEQUENCE [LARGE SCALE GENOMIC DNA]</scope>
    <source>
        <strain evidence="2">1</strain>
        <tissue evidence="2">Leaf</tissue>
    </source>
</reference>
<comment type="caution">
    <text evidence="2">The sequence shown here is derived from an EMBL/GenBank/DDBJ whole genome shotgun (WGS) entry which is preliminary data.</text>
</comment>
<dbReference type="GO" id="GO:0003676">
    <property type="term" value="F:nucleic acid binding"/>
    <property type="evidence" value="ECO:0007669"/>
    <property type="project" value="InterPro"/>
</dbReference>
<gene>
    <name evidence="2" type="ORF">Goshw_002740</name>
</gene>
<accession>A0A7J9MB68</accession>
<proteinExistence type="predicted"/>
<name>A0A7J9MB68_GOSSC</name>
<protein>
    <recommendedName>
        <fullName evidence="1">RNase H type-1 domain-containing protein</fullName>
    </recommendedName>
</protein>